<keyword evidence="16" id="KW-1185">Reference proteome</keyword>
<dbReference type="SUPFAM" id="SSF52540">
    <property type="entry name" value="P-loop containing nucleoside triphosphate hydrolases"/>
    <property type="match status" value="1"/>
</dbReference>
<feature type="region of interest" description="Disordered" evidence="12">
    <location>
        <begin position="1429"/>
        <end position="1448"/>
    </location>
</feature>
<evidence type="ECO:0000256" key="1">
    <source>
        <dbReference type="ARBA" id="ARBA00004245"/>
    </source>
</evidence>
<evidence type="ECO:0000256" key="9">
    <source>
        <dbReference type="ARBA" id="ARBA00023212"/>
    </source>
</evidence>
<feature type="domain" description="Kinesin motor" evidence="14">
    <location>
        <begin position="12"/>
        <end position="364"/>
    </location>
</feature>
<dbReference type="EMBL" id="MU865003">
    <property type="protein sequence ID" value="KAK4460836.1"/>
    <property type="molecule type" value="Genomic_DNA"/>
</dbReference>
<keyword evidence="5 10" id="KW-0547">Nucleotide-binding</keyword>
<feature type="binding site" evidence="10">
    <location>
        <begin position="111"/>
        <end position="118"/>
    </location>
    <ligand>
        <name>ATP</name>
        <dbReference type="ChEBI" id="CHEBI:30616"/>
    </ligand>
</feature>
<evidence type="ECO:0000256" key="10">
    <source>
        <dbReference type="PROSITE-ProRule" id="PRU00283"/>
    </source>
</evidence>
<dbReference type="PROSITE" id="PS50003">
    <property type="entry name" value="PH_DOMAIN"/>
    <property type="match status" value="1"/>
</dbReference>
<evidence type="ECO:0000259" key="13">
    <source>
        <dbReference type="PROSITE" id="PS50003"/>
    </source>
</evidence>
<dbReference type="InterPro" id="IPR022140">
    <property type="entry name" value="Kinesin-like_KIF1-typ"/>
</dbReference>
<dbReference type="GO" id="GO:0005874">
    <property type="term" value="C:microtubule"/>
    <property type="evidence" value="ECO:0007669"/>
    <property type="project" value="UniProtKB-KW"/>
</dbReference>
<dbReference type="Gene3D" id="2.60.200.20">
    <property type="match status" value="1"/>
</dbReference>
<dbReference type="GO" id="GO:0005546">
    <property type="term" value="F:phosphatidylinositol-4,5-bisphosphate binding"/>
    <property type="evidence" value="ECO:0007669"/>
    <property type="project" value="UniProtKB-ARBA"/>
</dbReference>
<dbReference type="GO" id="GO:0047496">
    <property type="term" value="P:vesicle transport along microtubule"/>
    <property type="evidence" value="ECO:0007669"/>
    <property type="project" value="UniProtKB-ARBA"/>
</dbReference>
<keyword evidence="6 10" id="KW-0067">ATP-binding</keyword>
<dbReference type="Gene3D" id="2.30.29.30">
    <property type="entry name" value="Pleckstrin-homology domain (PH domain)/Phosphotyrosine-binding domain (PTB)"/>
    <property type="match status" value="1"/>
</dbReference>
<dbReference type="PANTHER" id="PTHR47117">
    <property type="entry name" value="STAR-RELATED LIPID TRANSFER PROTEIN 9"/>
    <property type="match status" value="1"/>
</dbReference>
<dbReference type="SUPFAM" id="SSF49879">
    <property type="entry name" value="SMAD/FHA domain"/>
    <property type="match status" value="1"/>
</dbReference>
<keyword evidence="8 10" id="KW-0505">Motor protein</keyword>
<dbReference type="FunFam" id="2.60.200.20:FF:000021">
    <property type="entry name" value="Kinesin family protein"/>
    <property type="match status" value="1"/>
</dbReference>
<dbReference type="FunFam" id="3.40.850.10:FF:000047">
    <property type="entry name" value="Kinesin family protein"/>
    <property type="match status" value="1"/>
</dbReference>
<feature type="coiled-coil region" evidence="11">
    <location>
        <begin position="756"/>
        <end position="833"/>
    </location>
</feature>
<evidence type="ECO:0000256" key="4">
    <source>
        <dbReference type="ARBA" id="ARBA00022701"/>
    </source>
</evidence>
<proteinExistence type="inferred from homology"/>
<dbReference type="InterPro" id="IPR027417">
    <property type="entry name" value="P-loop_NTPase"/>
</dbReference>
<dbReference type="InterPro" id="IPR022164">
    <property type="entry name" value="Kinesin-like"/>
</dbReference>
<dbReference type="SUPFAM" id="SSF50729">
    <property type="entry name" value="PH domain-like"/>
    <property type="match status" value="1"/>
</dbReference>
<organism evidence="15 16">
    <name type="scientific">Cladorrhinum samala</name>
    <dbReference type="NCBI Taxonomy" id="585594"/>
    <lineage>
        <taxon>Eukaryota</taxon>
        <taxon>Fungi</taxon>
        <taxon>Dikarya</taxon>
        <taxon>Ascomycota</taxon>
        <taxon>Pezizomycotina</taxon>
        <taxon>Sordariomycetes</taxon>
        <taxon>Sordariomycetidae</taxon>
        <taxon>Sordariales</taxon>
        <taxon>Podosporaceae</taxon>
        <taxon>Cladorrhinum</taxon>
    </lineage>
</organism>
<dbReference type="GO" id="GO:0008574">
    <property type="term" value="F:plus-end-directed microtubule motor activity"/>
    <property type="evidence" value="ECO:0007669"/>
    <property type="project" value="UniProtKB-ARBA"/>
</dbReference>
<feature type="region of interest" description="Disordered" evidence="12">
    <location>
        <begin position="1636"/>
        <end position="1663"/>
    </location>
</feature>
<name>A0AAV9HPF8_9PEZI</name>
<accession>A0AAV9HPF8</accession>
<comment type="subcellular location">
    <subcellularLocation>
        <location evidence="1">Cytoplasm</location>
        <location evidence="1">Cytoskeleton</location>
    </subcellularLocation>
</comment>
<feature type="domain" description="PH" evidence="13">
    <location>
        <begin position="1568"/>
        <end position="1742"/>
    </location>
</feature>
<feature type="region of interest" description="Disordered" evidence="12">
    <location>
        <begin position="1458"/>
        <end position="1505"/>
    </location>
</feature>
<keyword evidence="4" id="KW-0493">Microtubule</keyword>
<dbReference type="InterPro" id="IPR032405">
    <property type="entry name" value="Kinesin_assoc"/>
</dbReference>
<dbReference type="CDD" id="cd01365">
    <property type="entry name" value="KISc_KIF1A_KIF1B"/>
    <property type="match status" value="1"/>
</dbReference>
<dbReference type="InterPro" id="IPR036961">
    <property type="entry name" value="Kinesin_motor_dom_sf"/>
</dbReference>
<dbReference type="InterPro" id="IPR011993">
    <property type="entry name" value="PH-like_dom_sf"/>
</dbReference>
<evidence type="ECO:0000256" key="12">
    <source>
        <dbReference type="SAM" id="MobiDB-lite"/>
    </source>
</evidence>
<evidence type="ECO:0000256" key="3">
    <source>
        <dbReference type="ARBA" id="ARBA00022490"/>
    </source>
</evidence>
<keyword evidence="2" id="KW-0813">Transport</keyword>
<dbReference type="InterPro" id="IPR000253">
    <property type="entry name" value="FHA_dom"/>
</dbReference>
<evidence type="ECO:0000256" key="11">
    <source>
        <dbReference type="SAM" id="Coils"/>
    </source>
</evidence>
<dbReference type="GO" id="GO:0008017">
    <property type="term" value="F:microtubule binding"/>
    <property type="evidence" value="ECO:0007669"/>
    <property type="project" value="InterPro"/>
</dbReference>
<keyword evidence="3" id="KW-0963">Cytoplasm</keyword>
<evidence type="ECO:0000256" key="2">
    <source>
        <dbReference type="ARBA" id="ARBA00022448"/>
    </source>
</evidence>
<dbReference type="Pfam" id="PF12473">
    <property type="entry name" value="DUF3694"/>
    <property type="match status" value="1"/>
</dbReference>
<keyword evidence="9" id="KW-0206">Cytoskeleton</keyword>
<gene>
    <name evidence="15" type="ORF">QBC42DRAFT_331404</name>
</gene>
<dbReference type="CDD" id="cd22705">
    <property type="entry name" value="FHA_KIF1"/>
    <property type="match status" value="1"/>
</dbReference>
<dbReference type="GO" id="GO:0005524">
    <property type="term" value="F:ATP binding"/>
    <property type="evidence" value="ECO:0007669"/>
    <property type="project" value="UniProtKB-UniRule"/>
</dbReference>
<reference evidence="15" key="1">
    <citation type="journal article" date="2023" name="Mol. Phylogenet. Evol.">
        <title>Genome-scale phylogeny and comparative genomics of the fungal order Sordariales.</title>
        <authorList>
            <person name="Hensen N."/>
            <person name="Bonometti L."/>
            <person name="Westerberg I."/>
            <person name="Brannstrom I.O."/>
            <person name="Guillou S."/>
            <person name="Cros-Aarteil S."/>
            <person name="Calhoun S."/>
            <person name="Haridas S."/>
            <person name="Kuo A."/>
            <person name="Mondo S."/>
            <person name="Pangilinan J."/>
            <person name="Riley R."/>
            <person name="LaButti K."/>
            <person name="Andreopoulos B."/>
            <person name="Lipzen A."/>
            <person name="Chen C."/>
            <person name="Yan M."/>
            <person name="Daum C."/>
            <person name="Ng V."/>
            <person name="Clum A."/>
            <person name="Steindorff A."/>
            <person name="Ohm R.A."/>
            <person name="Martin F."/>
            <person name="Silar P."/>
            <person name="Natvig D.O."/>
            <person name="Lalanne C."/>
            <person name="Gautier V."/>
            <person name="Ament-Velasquez S.L."/>
            <person name="Kruys A."/>
            <person name="Hutchinson M.I."/>
            <person name="Powell A.J."/>
            <person name="Barry K."/>
            <person name="Miller A.N."/>
            <person name="Grigoriev I.V."/>
            <person name="Debuchy R."/>
            <person name="Gladieux P."/>
            <person name="Hiltunen Thoren M."/>
            <person name="Johannesson H."/>
        </authorList>
    </citation>
    <scope>NUCLEOTIDE SEQUENCE</scope>
    <source>
        <strain evidence="15">PSN324</strain>
    </source>
</reference>
<dbReference type="Gene3D" id="6.10.250.2520">
    <property type="match status" value="1"/>
</dbReference>
<evidence type="ECO:0000313" key="16">
    <source>
        <dbReference type="Proteomes" id="UP001321749"/>
    </source>
</evidence>
<evidence type="ECO:0000256" key="7">
    <source>
        <dbReference type="ARBA" id="ARBA00023054"/>
    </source>
</evidence>
<comment type="similarity">
    <text evidence="10">Belongs to the TRAFAC class myosin-kinesin ATPase superfamily. Kinesin family.</text>
</comment>
<feature type="compositionally biased region" description="Polar residues" evidence="12">
    <location>
        <begin position="1636"/>
        <end position="1650"/>
    </location>
</feature>
<dbReference type="InterPro" id="IPR001752">
    <property type="entry name" value="Kinesin_motor_dom"/>
</dbReference>
<dbReference type="SMART" id="SM00233">
    <property type="entry name" value="PH"/>
    <property type="match status" value="1"/>
</dbReference>
<evidence type="ECO:0000256" key="5">
    <source>
        <dbReference type="ARBA" id="ARBA00022741"/>
    </source>
</evidence>
<sequence length="1776" mass="195496">MAPGAGPAGGGNIKVVVRCRPFNSREHDRGAKCIVEMKDNQTVLTPPDTIGGKPLKPGDHGQKVFAFDKSYWSFDKNAPNYAGQSNLFDDLGQPLLDNAFQGYNNCIFAYGQTGSGKSYSMMGYGKDAGIIPMICQDMFKRINEMQQDKNLRCTVEVSYLEIYNERVRDLLNPANKGNLKVREHPSTGPYVEDLAKLVVGSFQEIENLMDEGNKARTVAATNMNETSSRSHAVFTLMLTQKRFDPETKMAMEKAAKISLVDLAGSERANSTGATGARLKEGAEINRSLSTLGRVIAALADLSTGKKKKGAAGQVPYRDSVLTWLLKDSLGGNSMTAMIAAISPADINYDETLSTLRYADSAKRIKNHAVVNEDANARMIRELKEELAVLRSKLGGGGGAGAGAGLPMEEVYAEGTPLEQQIVSITAPDGTVKKVSKAEIAEQLDQSEKLLQDLNQTWEQKLAKTEEIHKERESALEELGISIEKGFIGMSTPKKMPHLVNLSDDPLLAECLVYNLKPGITTVGNVESNADHQANIRLNGSRILHEHCVFENAADGTVTVIPKEGAAVMVNGKRVTEPYQLHSGYRIILGDFHIFRFNHPLEARAERAERAELSLLRQSVTASQLQALERTSPTPSPRPGHDRNLSTAVSEFGGSRPDSPSPFTRNPREADWSFARREAAGAILGSDQNFSSLTDEELNALFEEVQRVRAERVNVREVDEDMESMASYPIREKYMSTGTLDNFSLDTALTMPSTPKQGEAEDKLREIREEMQVQLEKQKEEYMDQLKSAEAANVEVEEIKQEKARMEETLVQLKADMQKQLEVQRQEFEKKIEKLDPLKRPKAKPKLSDEEIERAKVAVRHWRSRHYVQMAEDVLQHAVTLKEAQVMSHELDEHVVFQFTVVDVGHLLCSSYDMVLNGLTGEGEDIALEDAPKPCIGVRVIDYKHSVVHLWSIEKLHDRVRQMRQMYQYLDQPEYARHLSLDNPFIEACMPQYSLVGEVDVPLQAVFESRVQDFTLDVFSPHTSHAIGIIKLALEPSSARAPTNTLKFNIVMHEMMGFAEREGTEVHAQLFIPGISEDGITTTQMIKDFDEGPIRFESVHSMSVPLFAPPETALRVAIFAKVSAMHLDKLLSWDDMRDAVPLSQSKPKAPRISESHFFTEEKHDLLARAQILEMNEEGNYVPVEVTQTSELDNGTFQLHQGLQRRISIVVTHSSGDALPWDDVGVMRVGKVQLLDSAGKSPDMGSSSPDMPLKLASKPVFRTNANGTRSLTIVGQWDSSLHNSLLLDRVTADKYRVQLTVSWEINSEKLAEPMKFSMKMNLQIVSRSFIRQTSMFSSLWQNIRIVHSSTAIFTLQMRPAPIKRVGDLWRMNSQHDYVKGEELLTAWTPRGVSLVADFIASKRKKHMMSELAAVHGFLKLLGYEDEVNGGANGVNGADDEDLPPPPISSDTDFIAELLKEDTPESSEEAPSSPDPSKPSDKVSDTDGDANSKSPAEEEVPALSSPQSEYNEYQLALLNKCLKLWQRYPDSVLKILSPENTDPPEDGVSDSIANSQPAFVVTVIRVPKNPSVLKGGYLLVPNSDSTKWVKRFVELRRPYLHIHNVGDGEEVAIVSLRNARVDSQPGILGLLNSNHDYGFNDDQSTNGAATANGDSAAPSSRSRSSSSVSRTAAGYLSAMWSPASSISSGLSGGGGGGGGGGITRLSERLQAGVFAIYGTDNTWLFAARSEREKLDWIFRIDQSFAAGSGSNSASVAGSVIAGGGSGAASPRVPLAGGWS</sequence>
<dbReference type="Proteomes" id="UP001321749">
    <property type="component" value="Unassembled WGS sequence"/>
</dbReference>
<dbReference type="Pfam" id="PF00225">
    <property type="entry name" value="Kinesin"/>
    <property type="match status" value="1"/>
</dbReference>
<comment type="caution">
    <text evidence="15">The sequence shown here is derived from an EMBL/GenBank/DDBJ whole genome shotgun (WGS) entry which is preliminary data.</text>
</comment>
<feature type="compositionally biased region" description="Low complexity" evidence="12">
    <location>
        <begin position="1652"/>
        <end position="1663"/>
    </location>
</feature>
<dbReference type="Pfam" id="PF12423">
    <property type="entry name" value="KIF1B"/>
    <property type="match status" value="1"/>
</dbReference>
<dbReference type="PROSITE" id="PS00411">
    <property type="entry name" value="KINESIN_MOTOR_1"/>
    <property type="match status" value="1"/>
</dbReference>
<feature type="region of interest" description="Disordered" evidence="12">
    <location>
        <begin position="623"/>
        <end position="667"/>
    </location>
</feature>
<dbReference type="InterPro" id="IPR019821">
    <property type="entry name" value="Kinesin_motor_CS"/>
</dbReference>
<keyword evidence="7 11" id="KW-0175">Coiled coil</keyword>
<dbReference type="PRINTS" id="PR00380">
    <property type="entry name" value="KINESINHEAVY"/>
</dbReference>
<evidence type="ECO:0000259" key="14">
    <source>
        <dbReference type="PROSITE" id="PS50067"/>
    </source>
</evidence>
<dbReference type="Pfam" id="PF00498">
    <property type="entry name" value="FHA"/>
    <property type="match status" value="1"/>
</dbReference>
<evidence type="ECO:0000256" key="6">
    <source>
        <dbReference type="ARBA" id="ARBA00022840"/>
    </source>
</evidence>
<dbReference type="SMART" id="SM00129">
    <property type="entry name" value="KISc"/>
    <property type="match status" value="1"/>
</dbReference>
<dbReference type="InterPro" id="IPR001849">
    <property type="entry name" value="PH_domain"/>
</dbReference>
<protein>
    <submittedName>
        <fullName evidence="15">Kinesin-like protein unc-104</fullName>
    </submittedName>
</protein>
<dbReference type="Gene3D" id="3.40.850.10">
    <property type="entry name" value="Kinesin motor domain"/>
    <property type="match status" value="1"/>
</dbReference>
<dbReference type="Pfam" id="PF16183">
    <property type="entry name" value="Kinesin_assoc"/>
    <property type="match status" value="1"/>
</dbReference>
<dbReference type="InterPro" id="IPR008984">
    <property type="entry name" value="SMAD_FHA_dom_sf"/>
</dbReference>
<feature type="compositionally biased region" description="Polar residues" evidence="12">
    <location>
        <begin position="623"/>
        <end position="632"/>
    </location>
</feature>
<dbReference type="PROSITE" id="PS50067">
    <property type="entry name" value="KINESIN_MOTOR_2"/>
    <property type="match status" value="1"/>
</dbReference>
<evidence type="ECO:0000256" key="8">
    <source>
        <dbReference type="ARBA" id="ARBA00023175"/>
    </source>
</evidence>
<evidence type="ECO:0000313" key="15">
    <source>
        <dbReference type="EMBL" id="KAK4460836.1"/>
    </source>
</evidence>
<reference evidence="15" key="2">
    <citation type="submission" date="2023-06" db="EMBL/GenBank/DDBJ databases">
        <authorList>
            <consortium name="Lawrence Berkeley National Laboratory"/>
            <person name="Mondo S.J."/>
            <person name="Hensen N."/>
            <person name="Bonometti L."/>
            <person name="Westerberg I."/>
            <person name="Brannstrom I.O."/>
            <person name="Guillou S."/>
            <person name="Cros-Aarteil S."/>
            <person name="Calhoun S."/>
            <person name="Haridas S."/>
            <person name="Kuo A."/>
            <person name="Pangilinan J."/>
            <person name="Riley R."/>
            <person name="Labutti K."/>
            <person name="Andreopoulos B."/>
            <person name="Lipzen A."/>
            <person name="Chen C."/>
            <person name="Yanf M."/>
            <person name="Daum C."/>
            <person name="Ng V."/>
            <person name="Clum A."/>
            <person name="Steindorff A."/>
            <person name="Ohm R."/>
            <person name="Martin F."/>
            <person name="Silar P."/>
            <person name="Natvig D."/>
            <person name="Lalanne C."/>
            <person name="Gautier V."/>
            <person name="Ament-Velasquez S.L."/>
            <person name="Kruys A."/>
            <person name="Hutchinson M.I."/>
            <person name="Powell A.J."/>
            <person name="Barry K."/>
            <person name="Miller A.N."/>
            <person name="Grigoriev I.V."/>
            <person name="Debuchy R."/>
            <person name="Gladieux P."/>
            <person name="Thoren M.H."/>
            <person name="Johannesson H."/>
        </authorList>
    </citation>
    <scope>NUCLEOTIDE SEQUENCE</scope>
    <source>
        <strain evidence="15">PSN324</strain>
    </source>
</reference>